<feature type="domain" description="Protein kinase" evidence="5">
    <location>
        <begin position="45"/>
        <end position="312"/>
    </location>
</feature>
<dbReference type="InterPro" id="IPR000719">
    <property type="entry name" value="Prot_kinase_dom"/>
</dbReference>
<accession>A0ABR3K9I1</accession>
<evidence type="ECO:0000256" key="4">
    <source>
        <dbReference type="RuleBase" id="RU000304"/>
    </source>
</evidence>
<proteinExistence type="inferred from homology"/>
<dbReference type="InterPro" id="IPR017441">
    <property type="entry name" value="Protein_kinase_ATP_BS"/>
</dbReference>
<protein>
    <submittedName>
        <fullName evidence="6">Serine/threonine-protein kinase</fullName>
    </submittedName>
</protein>
<evidence type="ECO:0000256" key="3">
    <source>
        <dbReference type="PROSITE-ProRule" id="PRU10141"/>
    </source>
</evidence>
<dbReference type="PROSITE" id="PS50011">
    <property type="entry name" value="PROTEIN_KINASE_DOM"/>
    <property type="match status" value="1"/>
</dbReference>
<dbReference type="PANTHER" id="PTHR24348:SF45">
    <property type="entry name" value="PROTEIN KINASE DOMAIN-CONTAINING PROTEIN"/>
    <property type="match status" value="1"/>
</dbReference>
<dbReference type="Pfam" id="PF00069">
    <property type="entry name" value="Pkinase"/>
    <property type="match status" value="1"/>
</dbReference>
<dbReference type="InterPro" id="IPR045269">
    <property type="entry name" value="Atg1-like"/>
</dbReference>
<keyword evidence="6" id="KW-0418">Kinase</keyword>
<name>A0ABR3K9I1_TRISP</name>
<dbReference type="InterPro" id="IPR008271">
    <property type="entry name" value="Ser/Thr_kinase_AS"/>
</dbReference>
<dbReference type="PANTHER" id="PTHR24348">
    <property type="entry name" value="SERINE/THREONINE-PROTEIN KINASE UNC-51-RELATED"/>
    <property type="match status" value="1"/>
</dbReference>
<reference evidence="6 7" key="1">
    <citation type="submission" date="2024-07" db="EMBL/GenBank/DDBJ databases">
        <title>Enhanced genomic and transcriptomic resources for Trichinella pseudospiralis and T. spiralis underpin the discovery of pronounced molecular differences between stages and species.</title>
        <authorList>
            <person name="Pasi K.K."/>
            <person name="La Rosa G."/>
            <person name="Gomez-Morales M.A."/>
            <person name="Tosini F."/>
            <person name="Sumanam S."/>
            <person name="Young N.D."/>
            <person name="Chang B.C."/>
            <person name="Robin G.B."/>
        </authorList>
    </citation>
    <scope>NUCLEOTIDE SEQUENCE [LARGE SCALE GENOMIC DNA]</scope>
    <source>
        <strain evidence="6">ISS534</strain>
    </source>
</reference>
<keyword evidence="6" id="KW-0808">Transferase</keyword>
<comment type="similarity">
    <text evidence="4">Belongs to the protein kinase superfamily.</text>
</comment>
<evidence type="ECO:0000259" key="5">
    <source>
        <dbReference type="PROSITE" id="PS50011"/>
    </source>
</evidence>
<dbReference type="CDD" id="cd14014">
    <property type="entry name" value="STKc_PknB_like"/>
    <property type="match status" value="1"/>
</dbReference>
<evidence type="ECO:0000313" key="6">
    <source>
        <dbReference type="EMBL" id="KAL1230735.1"/>
    </source>
</evidence>
<evidence type="ECO:0000313" key="7">
    <source>
        <dbReference type="Proteomes" id="UP001558632"/>
    </source>
</evidence>
<dbReference type="PROSITE" id="PS00107">
    <property type="entry name" value="PROTEIN_KINASE_ATP"/>
    <property type="match status" value="1"/>
</dbReference>
<keyword evidence="4" id="KW-0723">Serine/threonine-protein kinase</keyword>
<dbReference type="SMART" id="SM00220">
    <property type="entry name" value="S_TKc"/>
    <property type="match status" value="1"/>
</dbReference>
<keyword evidence="2 3" id="KW-0067">ATP-binding</keyword>
<sequence>MRRPLRHRVEERHSKNSLLHCWVKIIDQSNKKNTMQIGDIKFDESDDNTKLGTGAFGSVYRGSADTIGQVAVKKLQREDAKLEELTAVRQLNNKHICRILDVLFDPTHCYVVMELCDCDLSAFLELSGSLSATNFDTVMQGLAVGYKALHDINIIHRDIKPANILLKYHVVDEEDSQVKIIDEVKIGDFGSSRLTDTKLNSKLIGTPMYMAPEIGASVLDNVEYDCQVDMWSIGVVLHECLTGQIPFDEQALCRMFLFAANRNYQGYHMPPTFPECAEDYKKFIINSLLQLDPSKRLTPSEFYCAAVHHPKLRRSGSMSLFQRNNDQTLVLDCSKCADANQERKTFFDSTLRLILFYTALLYYQQNTATVV</sequence>
<keyword evidence="1 3" id="KW-0547">Nucleotide-binding</keyword>
<dbReference type="InterPro" id="IPR011009">
    <property type="entry name" value="Kinase-like_dom_sf"/>
</dbReference>
<comment type="caution">
    <text evidence="6">The sequence shown here is derived from an EMBL/GenBank/DDBJ whole genome shotgun (WGS) entry which is preliminary data.</text>
</comment>
<dbReference type="PROSITE" id="PS00108">
    <property type="entry name" value="PROTEIN_KINASE_ST"/>
    <property type="match status" value="1"/>
</dbReference>
<dbReference type="Gene3D" id="1.10.510.10">
    <property type="entry name" value="Transferase(Phosphotransferase) domain 1"/>
    <property type="match status" value="1"/>
</dbReference>
<evidence type="ECO:0000256" key="2">
    <source>
        <dbReference type="ARBA" id="ARBA00022840"/>
    </source>
</evidence>
<feature type="binding site" evidence="3">
    <location>
        <position position="74"/>
    </location>
    <ligand>
        <name>ATP</name>
        <dbReference type="ChEBI" id="CHEBI:30616"/>
    </ligand>
</feature>
<dbReference type="SUPFAM" id="SSF56112">
    <property type="entry name" value="Protein kinase-like (PK-like)"/>
    <property type="match status" value="1"/>
</dbReference>
<gene>
    <name evidence="6" type="ORF">TSPI_05427</name>
</gene>
<dbReference type="GO" id="GO:0016301">
    <property type="term" value="F:kinase activity"/>
    <property type="evidence" value="ECO:0007669"/>
    <property type="project" value="UniProtKB-KW"/>
</dbReference>
<evidence type="ECO:0000256" key="1">
    <source>
        <dbReference type="ARBA" id="ARBA00022741"/>
    </source>
</evidence>
<keyword evidence="7" id="KW-1185">Reference proteome</keyword>
<organism evidence="6 7">
    <name type="scientific">Trichinella spiralis</name>
    <name type="common">Trichina worm</name>
    <dbReference type="NCBI Taxonomy" id="6334"/>
    <lineage>
        <taxon>Eukaryota</taxon>
        <taxon>Metazoa</taxon>
        <taxon>Ecdysozoa</taxon>
        <taxon>Nematoda</taxon>
        <taxon>Enoplea</taxon>
        <taxon>Dorylaimia</taxon>
        <taxon>Trichinellida</taxon>
        <taxon>Trichinellidae</taxon>
        <taxon>Trichinella</taxon>
    </lineage>
</organism>
<dbReference type="EMBL" id="JBEUSY010000468">
    <property type="protein sequence ID" value="KAL1230735.1"/>
    <property type="molecule type" value="Genomic_DNA"/>
</dbReference>
<dbReference type="Proteomes" id="UP001558632">
    <property type="component" value="Unassembled WGS sequence"/>
</dbReference>